<organism evidence="1 2">
    <name type="scientific">Actinidia chinensis var. chinensis</name>
    <name type="common">Chinese soft-hair kiwi</name>
    <dbReference type="NCBI Taxonomy" id="1590841"/>
    <lineage>
        <taxon>Eukaryota</taxon>
        <taxon>Viridiplantae</taxon>
        <taxon>Streptophyta</taxon>
        <taxon>Embryophyta</taxon>
        <taxon>Tracheophyta</taxon>
        <taxon>Spermatophyta</taxon>
        <taxon>Magnoliopsida</taxon>
        <taxon>eudicotyledons</taxon>
        <taxon>Gunneridae</taxon>
        <taxon>Pentapetalae</taxon>
        <taxon>asterids</taxon>
        <taxon>Ericales</taxon>
        <taxon>Actinidiaceae</taxon>
        <taxon>Actinidia</taxon>
    </lineage>
</organism>
<dbReference type="STRING" id="1590841.A0A2R6PKJ8"/>
<name>A0A2R6PKJ8_ACTCC</name>
<dbReference type="OrthoDB" id="1938398at2759"/>
<accession>A0A2R6PKJ8</accession>
<reference evidence="2" key="2">
    <citation type="journal article" date="2018" name="BMC Genomics">
        <title>A manually annotated Actinidia chinensis var. chinensis (kiwifruit) genome highlights the challenges associated with draft genomes and gene prediction in plants.</title>
        <authorList>
            <person name="Pilkington S.M."/>
            <person name="Crowhurst R."/>
            <person name="Hilario E."/>
            <person name="Nardozza S."/>
            <person name="Fraser L."/>
            <person name="Peng Y."/>
            <person name="Gunaseelan K."/>
            <person name="Simpson R."/>
            <person name="Tahir J."/>
            <person name="Deroles S.C."/>
            <person name="Templeton K."/>
            <person name="Luo Z."/>
            <person name="Davy M."/>
            <person name="Cheng C."/>
            <person name="McNeilage M."/>
            <person name="Scaglione D."/>
            <person name="Liu Y."/>
            <person name="Zhang Q."/>
            <person name="Datson P."/>
            <person name="De Silva N."/>
            <person name="Gardiner S.E."/>
            <person name="Bassett H."/>
            <person name="Chagne D."/>
            <person name="McCallum J."/>
            <person name="Dzierzon H."/>
            <person name="Deng C."/>
            <person name="Wang Y.Y."/>
            <person name="Barron L."/>
            <person name="Manako K."/>
            <person name="Bowen J."/>
            <person name="Foster T.M."/>
            <person name="Erridge Z.A."/>
            <person name="Tiffin H."/>
            <person name="Waite C.N."/>
            <person name="Davies K.M."/>
            <person name="Grierson E.P."/>
            <person name="Laing W.A."/>
            <person name="Kirk R."/>
            <person name="Chen X."/>
            <person name="Wood M."/>
            <person name="Montefiori M."/>
            <person name="Brummell D.A."/>
            <person name="Schwinn K.E."/>
            <person name="Catanach A."/>
            <person name="Fullerton C."/>
            <person name="Li D."/>
            <person name="Meiyalaghan S."/>
            <person name="Nieuwenhuizen N."/>
            <person name="Read N."/>
            <person name="Prakash R."/>
            <person name="Hunter D."/>
            <person name="Zhang H."/>
            <person name="McKenzie M."/>
            <person name="Knabel M."/>
            <person name="Harris A."/>
            <person name="Allan A.C."/>
            <person name="Gleave A."/>
            <person name="Chen A."/>
            <person name="Janssen B.J."/>
            <person name="Plunkett B."/>
            <person name="Ampomah-Dwamena C."/>
            <person name="Voogd C."/>
            <person name="Leif D."/>
            <person name="Lafferty D."/>
            <person name="Souleyre E.J.F."/>
            <person name="Varkonyi-Gasic E."/>
            <person name="Gambi F."/>
            <person name="Hanley J."/>
            <person name="Yao J.L."/>
            <person name="Cheung J."/>
            <person name="David K.M."/>
            <person name="Warren B."/>
            <person name="Marsh K."/>
            <person name="Snowden K.C."/>
            <person name="Lin-Wang K."/>
            <person name="Brian L."/>
            <person name="Martinez-Sanchez M."/>
            <person name="Wang M."/>
            <person name="Ileperuma N."/>
            <person name="Macnee N."/>
            <person name="Campin R."/>
            <person name="McAtee P."/>
            <person name="Drummond R.S.M."/>
            <person name="Espley R.V."/>
            <person name="Ireland H.S."/>
            <person name="Wu R."/>
            <person name="Atkinson R.G."/>
            <person name="Karunairetnam S."/>
            <person name="Bulley S."/>
            <person name="Chunkath S."/>
            <person name="Hanley Z."/>
            <person name="Storey R."/>
            <person name="Thrimawithana A.H."/>
            <person name="Thomson S."/>
            <person name="David C."/>
            <person name="Testolin R."/>
            <person name="Huang H."/>
            <person name="Hellens R.P."/>
            <person name="Schaffer R.J."/>
        </authorList>
    </citation>
    <scope>NUCLEOTIDE SEQUENCE [LARGE SCALE GENOMIC DNA]</scope>
    <source>
        <strain evidence="2">cv. Red5</strain>
    </source>
</reference>
<reference evidence="1 2" key="1">
    <citation type="submission" date="2017-07" db="EMBL/GenBank/DDBJ databases">
        <title>An improved, manually edited Actinidia chinensis var. chinensis (kiwifruit) genome highlights the challenges associated with draft genomes and gene prediction in plants.</title>
        <authorList>
            <person name="Pilkington S."/>
            <person name="Crowhurst R."/>
            <person name="Hilario E."/>
            <person name="Nardozza S."/>
            <person name="Fraser L."/>
            <person name="Peng Y."/>
            <person name="Gunaseelan K."/>
            <person name="Simpson R."/>
            <person name="Tahir J."/>
            <person name="Deroles S."/>
            <person name="Templeton K."/>
            <person name="Luo Z."/>
            <person name="Davy M."/>
            <person name="Cheng C."/>
            <person name="Mcneilage M."/>
            <person name="Scaglione D."/>
            <person name="Liu Y."/>
            <person name="Zhang Q."/>
            <person name="Datson P."/>
            <person name="De Silva N."/>
            <person name="Gardiner S."/>
            <person name="Bassett H."/>
            <person name="Chagne D."/>
            <person name="Mccallum J."/>
            <person name="Dzierzon H."/>
            <person name="Deng C."/>
            <person name="Wang Y.-Y."/>
            <person name="Barron N."/>
            <person name="Manako K."/>
            <person name="Bowen J."/>
            <person name="Foster T."/>
            <person name="Erridge Z."/>
            <person name="Tiffin H."/>
            <person name="Waite C."/>
            <person name="Davies K."/>
            <person name="Grierson E."/>
            <person name="Laing W."/>
            <person name="Kirk R."/>
            <person name="Chen X."/>
            <person name="Wood M."/>
            <person name="Montefiori M."/>
            <person name="Brummell D."/>
            <person name="Schwinn K."/>
            <person name="Catanach A."/>
            <person name="Fullerton C."/>
            <person name="Li D."/>
            <person name="Meiyalaghan S."/>
            <person name="Nieuwenhuizen N."/>
            <person name="Read N."/>
            <person name="Prakash R."/>
            <person name="Hunter D."/>
            <person name="Zhang H."/>
            <person name="Mckenzie M."/>
            <person name="Knabel M."/>
            <person name="Harris A."/>
            <person name="Allan A."/>
            <person name="Chen A."/>
            <person name="Janssen B."/>
            <person name="Plunkett B."/>
            <person name="Dwamena C."/>
            <person name="Voogd C."/>
            <person name="Leif D."/>
            <person name="Lafferty D."/>
            <person name="Souleyre E."/>
            <person name="Varkonyi-Gasic E."/>
            <person name="Gambi F."/>
            <person name="Hanley J."/>
            <person name="Yao J.-L."/>
            <person name="Cheung J."/>
            <person name="David K."/>
            <person name="Warren B."/>
            <person name="Marsh K."/>
            <person name="Snowden K."/>
            <person name="Lin-Wang K."/>
            <person name="Brian L."/>
            <person name="Martinez-Sanchez M."/>
            <person name="Wang M."/>
            <person name="Ileperuma N."/>
            <person name="Macnee N."/>
            <person name="Campin R."/>
            <person name="Mcatee P."/>
            <person name="Drummond R."/>
            <person name="Espley R."/>
            <person name="Ireland H."/>
            <person name="Wu R."/>
            <person name="Atkinson R."/>
            <person name="Karunairetnam S."/>
            <person name="Bulley S."/>
            <person name="Chunkath S."/>
            <person name="Hanley Z."/>
            <person name="Storey R."/>
            <person name="Thrimawithana A."/>
            <person name="Thomson S."/>
            <person name="David C."/>
            <person name="Testolin R."/>
        </authorList>
    </citation>
    <scope>NUCLEOTIDE SEQUENCE [LARGE SCALE GENOMIC DNA]</scope>
    <source>
        <strain evidence="2">cv. Red5</strain>
        <tissue evidence="1">Young leaf</tissue>
    </source>
</reference>
<evidence type="ECO:0000313" key="1">
    <source>
        <dbReference type="EMBL" id="PSR92836.1"/>
    </source>
</evidence>
<dbReference type="Gramene" id="PSR92836">
    <property type="protein sequence ID" value="PSR92836"/>
    <property type="gene ID" value="CEY00_Acc27439"/>
</dbReference>
<protein>
    <submittedName>
        <fullName evidence="1">3-isopropylmalate dehydrogenase</fullName>
    </submittedName>
</protein>
<dbReference type="AlphaFoldDB" id="A0A2R6PKJ8"/>
<sequence>MASQIVRRVLRARASEICAAQSAINPSSARVFSCFDRSLSSAAASDSDLIRATLFPGDGIGPEIAESVKQVRSRYYTRAYIYQNTYSV</sequence>
<keyword evidence="2" id="KW-1185">Reference proteome</keyword>
<evidence type="ECO:0000313" key="2">
    <source>
        <dbReference type="Proteomes" id="UP000241394"/>
    </source>
</evidence>
<dbReference type="InParanoid" id="A0A2R6PKJ8"/>
<comment type="caution">
    <text evidence="1">The sequence shown here is derived from an EMBL/GenBank/DDBJ whole genome shotgun (WGS) entry which is preliminary data.</text>
</comment>
<dbReference type="EMBL" id="NKQK01000024">
    <property type="protein sequence ID" value="PSR92836.1"/>
    <property type="molecule type" value="Genomic_DNA"/>
</dbReference>
<gene>
    <name evidence="1" type="ORF">CEY00_Acc27439</name>
</gene>
<dbReference type="Proteomes" id="UP000241394">
    <property type="component" value="Chromosome LG24"/>
</dbReference>
<proteinExistence type="predicted"/>